<evidence type="ECO:0000313" key="2">
    <source>
        <dbReference type="EMBL" id="SVC07605.1"/>
    </source>
</evidence>
<sequence>MDKLAIFGRGFLQIGTFGAATLILACSASIDSERVSMSRAVIDQLPSLGAEGIAWIDFEALREALPEEQWKRYE</sequence>
<keyword evidence="1" id="KW-0812">Transmembrane</keyword>
<dbReference type="PROSITE" id="PS51257">
    <property type="entry name" value="PROKAR_LIPOPROTEIN"/>
    <property type="match status" value="1"/>
</dbReference>
<dbReference type="EMBL" id="UINC01072164">
    <property type="protein sequence ID" value="SVC07605.1"/>
    <property type="molecule type" value="Genomic_DNA"/>
</dbReference>
<reference evidence="2" key="1">
    <citation type="submission" date="2018-05" db="EMBL/GenBank/DDBJ databases">
        <authorList>
            <person name="Lanie J.A."/>
            <person name="Ng W.-L."/>
            <person name="Kazmierczak K.M."/>
            <person name="Andrzejewski T.M."/>
            <person name="Davidsen T.M."/>
            <person name="Wayne K.J."/>
            <person name="Tettelin H."/>
            <person name="Glass J.I."/>
            <person name="Rusch D."/>
            <person name="Podicherti R."/>
            <person name="Tsui H.-C.T."/>
            <person name="Winkler M.E."/>
        </authorList>
    </citation>
    <scope>NUCLEOTIDE SEQUENCE</scope>
</reference>
<evidence type="ECO:0000256" key="1">
    <source>
        <dbReference type="SAM" id="Phobius"/>
    </source>
</evidence>
<keyword evidence="1" id="KW-0472">Membrane</keyword>
<name>A0A382J7S7_9ZZZZ</name>
<keyword evidence="1" id="KW-1133">Transmembrane helix</keyword>
<dbReference type="AlphaFoldDB" id="A0A382J7S7"/>
<proteinExistence type="predicted"/>
<accession>A0A382J7S7</accession>
<gene>
    <name evidence="2" type="ORF">METZ01_LOCUS260459</name>
</gene>
<feature type="transmembrane region" description="Helical" evidence="1">
    <location>
        <begin position="6"/>
        <end position="30"/>
    </location>
</feature>
<protein>
    <submittedName>
        <fullName evidence="2">Uncharacterized protein</fullName>
    </submittedName>
</protein>
<feature type="non-terminal residue" evidence="2">
    <location>
        <position position="74"/>
    </location>
</feature>
<organism evidence="2">
    <name type="scientific">marine metagenome</name>
    <dbReference type="NCBI Taxonomy" id="408172"/>
    <lineage>
        <taxon>unclassified sequences</taxon>
        <taxon>metagenomes</taxon>
        <taxon>ecological metagenomes</taxon>
    </lineage>
</organism>